<keyword evidence="2" id="KW-1185">Reference proteome</keyword>
<evidence type="ECO:0000313" key="1">
    <source>
        <dbReference type="EMBL" id="TFK71562.1"/>
    </source>
</evidence>
<dbReference type="Proteomes" id="UP000308600">
    <property type="component" value="Unassembled WGS sequence"/>
</dbReference>
<sequence>MPGYQPQTLTQHKPRSRPPNITLGRAGDKRGPVASIELEAESPLNLSDDDVFEDTLQLSSSDSDSPSPSPTAPALSLSSDDDSTHDDLSRDLQALEMLRKSVRQNLRLRPIRSRTDLPKVTLVDGIPSSPFPQPSPSAWPSSASSTKSSYYTPLGTTPLSSTRSFASSVFESFPRSAGSSLAAQSPAAAALLSVPILPRPSRPIAPGSLYQRLTGPIRPLLIDTRPAAAHLSYHVRFSINIAIPSLILKRCRKPGGGFPNLESLRQFITTEQGKDAWDILMRSAGPWDGDVVIYDDEMDPKDRDNVGVTAWALLPVLAPLLSFGSVDYLEGGLSAAGHHPDLETLIVSGGDEEDAEDAIHRPPQPTIQAPQTPGKKGRGLFQLDTQSAFRSKALPEVEQASASPLSANVPAPNSPMPMMPAAIPPPRSNGQHRPNELSPPNLTDPSPSPPPSQVGFRRPPPPRNSVPNLRKLETTSAERLNATLPKLSLRTLPIKSQTLNVPAGNHHHPPSLTLQAPASPSHLVLAYSSHSPPVSARWNVTTHSTSSPSSSSPNAQLEFLSAYYTPPHTPGTPKPVFPPSPQTARPDLDAPLTTEEAMPAFTISTILPNFLYLGPELTLPEHVKELKSLGVRRILNIAIECDDDQGLLLREVFERYVKIPMRDNVEEEGIARGVREVCDILDDARLHSAPTYVHCKAGKSRSVTAVMAYLIHANHWTLSRAYAFVLERRKGISPNIGFVSELMTFEEEELGGKSIGVQPTSSAGGSGDHDGHHYAAAVGGGRRNAHVRESLPPTFVGGDGSLSADARLDVKETLGQEMEIKDATGRYRHARRAPVDETTLQPSRRVSKAGLESSGSWVD</sequence>
<evidence type="ECO:0000313" key="2">
    <source>
        <dbReference type="Proteomes" id="UP000308600"/>
    </source>
</evidence>
<reference evidence="1 2" key="1">
    <citation type="journal article" date="2019" name="Nat. Ecol. Evol.">
        <title>Megaphylogeny resolves global patterns of mushroom evolution.</title>
        <authorList>
            <person name="Varga T."/>
            <person name="Krizsan K."/>
            <person name="Foldi C."/>
            <person name="Dima B."/>
            <person name="Sanchez-Garcia M."/>
            <person name="Sanchez-Ramirez S."/>
            <person name="Szollosi G.J."/>
            <person name="Szarkandi J.G."/>
            <person name="Papp V."/>
            <person name="Albert L."/>
            <person name="Andreopoulos W."/>
            <person name="Angelini C."/>
            <person name="Antonin V."/>
            <person name="Barry K.W."/>
            <person name="Bougher N.L."/>
            <person name="Buchanan P."/>
            <person name="Buyck B."/>
            <person name="Bense V."/>
            <person name="Catcheside P."/>
            <person name="Chovatia M."/>
            <person name="Cooper J."/>
            <person name="Damon W."/>
            <person name="Desjardin D."/>
            <person name="Finy P."/>
            <person name="Geml J."/>
            <person name="Haridas S."/>
            <person name="Hughes K."/>
            <person name="Justo A."/>
            <person name="Karasinski D."/>
            <person name="Kautmanova I."/>
            <person name="Kiss B."/>
            <person name="Kocsube S."/>
            <person name="Kotiranta H."/>
            <person name="LaButti K.M."/>
            <person name="Lechner B.E."/>
            <person name="Liimatainen K."/>
            <person name="Lipzen A."/>
            <person name="Lukacs Z."/>
            <person name="Mihaltcheva S."/>
            <person name="Morgado L.N."/>
            <person name="Niskanen T."/>
            <person name="Noordeloos M.E."/>
            <person name="Ohm R.A."/>
            <person name="Ortiz-Santana B."/>
            <person name="Ovrebo C."/>
            <person name="Racz N."/>
            <person name="Riley R."/>
            <person name="Savchenko A."/>
            <person name="Shiryaev A."/>
            <person name="Soop K."/>
            <person name="Spirin V."/>
            <person name="Szebenyi C."/>
            <person name="Tomsovsky M."/>
            <person name="Tulloss R.E."/>
            <person name="Uehling J."/>
            <person name="Grigoriev I.V."/>
            <person name="Vagvolgyi C."/>
            <person name="Papp T."/>
            <person name="Martin F.M."/>
            <person name="Miettinen O."/>
            <person name="Hibbett D.S."/>
            <person name="Nagy L.G."/>
        </authorList>
    </citation>
    <scope>NUCLEOTIDE SEQUENCE [LARGE SCALE GENOMIC DNA]</scope>
    <source>
        <strain evidence="1 2">NL-1719</strain>
    </source>
</reference>
<name>A0ACD3B1S6_9AGAR</name>
<protein>
    <submittedName>
        <fullName evidence="1">Uncharacterized protein</fullName>
    </submittedName>
</protein>
<gene>
    <name evidence="1" type="ORF">BDN72DRAFT_793755</name>
</gene>
<proteinExistence type="predicted"/>
<organism evidence="1 2">
    <name type="scientific">Pluteus cervinus</name>
    <dbReference type="NCBI Taxonomy" id="181527"/>
    <lineage>
        <taxon>Eukaryota</taxon>
        <taxon>Fungi</taxon>
        <taxon>Dikarya</taxon>
        <taxon>Basidiomycota</taxon>
        <taxon>Agaricomycotina</taxon>
        <taxon>Agaricomycetes</taxon>
        <taxon>Agaricomycetidae</taxon>
        <taxon>Agaricales</taxon>
        <taxon>Pluteineae</taxon>
        <taxon>Pluteaceae</taxon>
        <taxon>Pluteus</taxon>
    </lineage>
</organism>
<accession>A0ACD3B1S6</accession>
<dbReference type="EMBL" id="ML208296">
    <property type="protein sequence ID" value="TFK71562.1"/>
    <property type="molecule type" value="Genomic_DNA"/>
</dbReference>